<feature type="transmembrane region" description="Helical" evidence="4">
    <location>
        <begin position="304"/>
        <end position="323"/>
    </location>
</feature>
<accession>A0A5E4U945</accession>
<reference evidence="6 7" key="1">
    <citation type="submission" date="2019-08" db="EMBL/GenBank/DDBJ databases">
        <authorList>
            <person name="Peeters C."/>
        </authorList>
    </citation>
    <scope>NUCLEOTIDE SEQUENCE [LARGE SCALE GENOMIC DNA]</scope>
    <source>
        <strain evidence="6 7">LMG 31108</strain>
    </source>
</reference>
<feature type="transmembrane region" description="Helical" evidence="4">
    <location>
        <begin position="273"/>
        <end position="292"/>
    </location>
</feature>
<dbReference type="Gene3D" id="1.20.1250.20">
    <property type="entry name" value="MFS general substrate transporter like domains"/>
    <property type="match status" value="2"/>
</dbReference>
<dbReference type="PROSITE" id="PS50850">
    <property type="entry name" value="MFS"/>
    <property type="match status" value="1"/>
</dbReference>
<evidence type="ECO:0000256" key="3">
    <source>
        <dbReference type="ARBA" id="ARBA00023136"/>
    </source>
</evidence>
<feature type="transmembrane region" description="Helical" evidence="4">
    <location>
        <begin position="145"/>
        <end position="166"/>
    </location>
</feature>
<keyword evidence="3 4" id="KW-0472">Membrane</keyword>
<dbReference type="PANTHER" id="PTHR23531">
    <property type="entry name" value="QUINOLENE RESISTANCE PROTEIN NORA"/>
    <property type="match status" value="1"/>
</dbReference>
<evidence type="ECO:0000256" key="1">
    <source>
        <dbReference type="ARBA" id="ARBA00022692"/>
    </source>
</evidence>
<keyword evidence="1 4" id="KW-0812">Transmembrane</keyword>
<feature type="transmembrane region" description="Helical" evidence="4">
    <location>
        <begin position="360"/>
        <end position="381"/>
    </location>
</feature>
<dbReference type="AlphaFoldDB" id="A0A5E4U945"/>
<keyword evidence="7" id="KW-1185">Reference proteome</keyword>
<proteinExistence type="predicted"/>
<feature type="transmembrane region" description="Helical" evidence="4">
    <location>
        <begin position="240"/>
        <end position="267"/>
    </location>
</feature>
<dbReference type="InterPro" id="IPR020846">
    <property type="entry name" value="MFS_dom"/>
</dbReference>
<dbReference type="Proteomes" id="UP000406256">
    <property type="component" value="Unassembled WGS sequence"/>
</dbReference>
<dbReference type="GO" id="GO:0022857">
    <property type="term" value="F:transmembrane transporter activity"/>
    <property type="evidence" value="ECO:0007669"/>
    <property type="project" value="InterPro"/>
</dbReference>
<evidence type="ECO:0000256" key="4">
    <source>
        <dbReference type="SAM" id="Phobius"/>
    </source>
</evidence>
<organism evidence="6 7">
    <name type="scientific">Pandoraea anhela</name>
    <dbReference type="NCBI Taxonomy" id="2508295"/>
    <lineage>
        <taxon>Bacteria</taxon>
        <taxon>Pseudomonadati</taxon>
        <taxon>Pseudomonadota</taxon>
        <taxon>Betaproteobacteria</taxon>
        <taxon>Burkholderiales</taxon>
        <taxon>Burkholderiaceae</taxon>
        <taxon>Pandoraea</taxon>
    </lineage>
</organism>
<evidence type="ECO:0000259" key="5">
    <source>
        <dbReference type="PROSITE" id="PS50850"/>
    </source>
</evidence>
<feature type="transmembrane region" description="Helical" evidence="4">
    <location>
        <begin position="329"/>
        <end position="348"/>
    </location>
</feature>
<dbReference type="NCBIfam" id="NF003477">
    <property type="entry name" value="PRK05122.1"/>
    <property type="match status" value="1"/>
</dbReference>
<feature type="transmembrane region" description="Helical" evidence="4">
    <location>
        <begin position="201"/>
        <end position="219"/>
    </location>
</feature>
<dbReference type="PANTHER" id="PTHR23531:SF1">
    <property type="entry name" value="QUINOLENE RESISTANCE PROTEIN NORA"/>
    <property type="match status" value="1"/>
</dbReference>
<name>A0A5E4U945_9BURK</name>
<dbReference type="Pfam" id="PF07690">
    <property type="entry name" value="MFS_1"/>
    <property type="match status" value="1"/>
</dbReference>
<feature type="transmembrane region" description="Helical" evidence="4">
    <location>
        <begin position="35"/>
        <end position="55"/>
    </location>
</feature>
<gene>
    <name evidence="6" type="ORF">PAN31108_01809</name>
</gene>
<feature type="transmembrane region" description="Helical" evidence="4">
    <location>
        <begin position="107"/>
        <end position="125"/>
    </location>
</feature>
<dbReference type="SUPFAM" id="SSF103473">
    <property type="entry name" value="MFS general substrate transporter"/>
    <property type="match status" value="1"/>
</dbReference>
<keyword evidence="2 4" id="KW-1133">Transmembrane helix</keyword>
<dbReference type="CDD" id="cd17489">
    <property type="entry name" value="MFS_YfcJ_like"/>
    <property type="match status" value="1"/>
</dbReference>
<feature type="transmembrane region" description="Helical" evidence="4">
    <location>
        <begin position="178"/>
        <end position="195"/>
    </location>
</feature>
<sequence>MPPRLAAVIRILTLGSTHTITTKMTQPPSAARPDVSVYGTLSMLAAIMFFGFMTIGMPLPVLPVYVHETLGFGSFVVGVTIGIQSVVTLLLRSYAGRTVDTRGPRHAVLTGLCGCAAAGVLYLVASVVPNPSLALGVLLAGRVVLGFGESLLLTGGMSWGIGLLGAAHASKAISWQGVSMYTALAVGAPFGAYLLQAAGFTVVSLVNIGLPAVAFAIALRLPAAAPVGGTRLPFFRVVGLVWRPGLAMTLGSIGYAVIAAFITLFYASHGWSGAAFALTLYSGTFIAMRVLFSHAVDRFGGRRVAMGSLIFSAIGQFLLWGAVNPQMALAGAGLTGLGFSLVFPALGVEALRQVPPQNRGAALAAYSAFFDLALGLIGPMAGLVANFFGYASIFLCGALGGIVAILMIARLPHAGPGAAPVDASAGSGH</sequence>
<feature type="domain" description="Major facilitator superfamily (MFS) profile" evidence="5">
    <location>
        <begin position="202"/>
        <end position="429"/>
    </location>
</feature>
<evidence type="ECO:0000313" key="6">
    <source>
        <dbReference type="EMBL" id="VVD94799.1"/>
    </source>
</evidence>
<protein>
    <submittedName>
        <fullName evidence="6">MFS transporter</fullName>
    </submittedName>
</protein>
<dbReference type="InterPro" id="IPR052714">
    <property type="entry name" value="MFS_Exporter"/>
</dbReference>
<dbReference type="InterPro" id="IPR011701">
    <property type="entry name" value="MFS"/>
</dbReference>
<feature type="transmembrane region" description="Helical" evidence="4">
    <location>
        <begin position="75"/>
        <end position="95"/>
    </location>
</feature>
<evidence type="ECO:0000313" key="7">
    <source>
        <dbReference type="Proteomes" id="UP000406256"/>
    </source>
</evidence>
<dbReference type="NCBIfam" id="NF009048">
    <property type="entry name" value="PRK12382.1"/>
    <property type="match status" value="1"/>
</dbReference>
<dbReference type="InterPro" id="IPR036259">
    <property type="entry name" value="MFS_trans_sf"/>
</dbReference>
<dbReference type="EMBL" id="CABPSB010000005">
    <property type="protein sequence ID" value="VVD94799.1"/>
    <property type="molecule type" value="Genomic_DNA"/>
</dbReference>
<evidence type="ECO:0000256" key="2">
    <source>
        <dbReference type="ARBA" id="ARBA00022989"/>
    </source>
</evidence>
<feature type="transmembrane region" description="Helical" evidence="4">
    <location>
        <begin position="387"/>
        <end position="409"/>
    </location>
</feature>